<keyword evidence="2" id="KW-0732">Signal</keyword>
<dbReference type="RefSeq" id="WP_131516976.1">
    <property type="nucleotide sequence ID" value="NZ_SJKD01000007.1"/>
</dbReference>
<feature type="compositionally biased region" description="Low complexity" evidence="1">
    <location>
        <begin position="33"/>
        <end position="61"/>
    </location>
</feature>
<sequence>MVRARLAALLLVPMMVLPAACGGSDDTGGLPEAGADSSGPSSSTPATTPASAATPTPVPTTSTQKYGALTLVINHKPAPPAAAAQALQAYDAFERASHKTQATNVEDPALATWGAAAALQDIRSILQSQKTQKVRAGGAITVTTKVVRTSAAAAALDTCYDQSKSLLVRANGTTYMGPGAKKDPKLSASVILGNIAGVWKVTEYNLKAEPC</sequence>
<proteinExistence type="predicted"/>
<feature type="signal peptide" evidence="2">
    <location>
        <begin position="1"/>
        <end position="19"/>
    </location>
</feature>
<name>A0A4R0JI66_9ACTN</name>
<dbReference type="Proteomes" id="UP000293342">
    <property type="component" value="Unassembled WGS sequence"/>
</dbReference>
<dbReference type="OrthoDB" id="3826126at2"/>
<evidence type="ECO:0008006" key="5">
    <source>
        <dbReference type="Google" id="ProtNLM"/>
    </source>
</evidence>
<protein>
    <recommendedName>
        <fullName evidence="5">Lipoprotein</fullName>
    </recommendedName>
</protein>
<evidence type="ECO:0000256" key="1">
    <source>
        <dbReference type="SAM" id="MobiDB-lite"/>
    </source>
</evidence>
<keyword evidence="4" id="KW-1185">Reference proteome</keyword>
<feature type="region of interest" description="Disordered" evidence="1">
    <location>
        <begin position="27"/>
        <end position="61"/>
    </location>
</feature>
<dbReference type="AlphaFoldDB" id="A0A4R0JI66"/>
<feature type="chain" id="PRO_5020880275" description="Lipoprotein" evidence="2">
    <location>
        <begin position="20"/>
        <end position="211"/>
    </location>
</feature>
<evidence type="ECO:0000256" key="2">
    <source>
        <dbReference type="SAM" id="SignalP"/>
    </source>
</evidence>
<comment type="caution">
    <text evidence="3">The sequence shown here is derived from an EMBL/GenBank/DDBJ whole genome shotgun (WGS) entry which is preliminary data.</text>
</comment>
<evidence type="ECO:0000313" key="4">
    <source>
        <dbReference type="Proteomes" id="UP000293342"/>
    </source>
</evidence>
<reference evidence="3 4" key="1">
    <citation type="submission" date="2019-02" db="EMBL/GenBank/DDBJ databases">
        <title>Kribbella capetownensis sp. nov. and Kribbella speibonae sp. nov., isolated from soil.</title>
        <authorList>
            <person name="Curtis S.M."/>
            <person name="Norton I."/>
            <person name="Everest G.J."/>
            <person name="Meyers P.R."/>
        </authorList>
    </citation>
    <scope>NUCLEOTIDE SEQUENCE [LARGE SCALE GENOMIC DNA]</scope>
    <source>
        <strain evidence="3 4">YM53</strain>
    </source>
</reference>
<evidence type="ECO:0000313" key="3">
    <source>
        <dbReference type="EMBL" id="TCC45880.1"/>
    </source>
</evidence>
<gene>
    <name evidence="3" type="ORF">E0H75_29655</name>
</gene>
<accession>A0A4R0JI66</accession>
<organism evidence="3 4">
    <name type="scientific">Kribbella capetownensis</name>
    <dbReference type="NCBI Taxonomy" id="1572659"/>
    <lineage>
        <taxon>Bacteria</taxon>
        <taxon>Bacillati</taxon>
        <taxon>Actinomycetota</taxon>
        <taxon>Actinomycetes</taxon>
        <taxon>Propionibacteriales</taxon>
        <taxon>Kribbellaceae</taxon>
        <taxon>Kribbella</taxon>
    </lineage>
</organism>
<dbReference type="EMBL" id="SJKD01000007">
    <property type="protein sequence ID" value="TCC45880.1"/>
    <property type="molecule type" value="Genomic_DNA"/>
</dbReference>